<gene>
    <name evidence="3" type="ORF">VKT23_013332</name>
</gene>
<evidence type="ECO:0000256" key="1">
    <source>
        <dbReference type="SAM" id="SignalP"/>
    </source>
</evidence>
<evidence type="ECO:0000259" key="2">
    <source>
        <dbReference type="Pfam" id="PF18271"/>
    </source>
</evidence>
<dbReference type="PANTHER" id="PTHR34612">
    <property type="entry name" value="GH131_N DOMAIN-CONTAINING PROTEIN"/>
    <property type="match status" value="1"/>
</dbReference>
<feature type="signal peptide" evidence="1">
    <location>
        <begin position="1"/>
        <end position="18"/>
    </location>
</feature>
<keyword evidence="4" id="KW-1185">Reference proteome</keyword>
<comment type="caution">
    <text evidence="3">The sequence shown here is derived from an EMBL/GenBank/DDBJ whole genome shotgun (WGS) entry which is preliminary data.</text>
</comment>
<reference evidence="3 4" key="1">
    <citation type="submission" date="2024-01" db="EMBL/GenBank/DDBJ databases">
        <title>A draft genome for the cacao thread blight pathogen Marasmiellus scandens.</title>
        <authorList>
            <person name="Baruah I.K."/>
            <person name="Leung J."/>
            <person name="Bukari Y."/>
            <person name="Amoako-Attah I."/>
            <person name="Meinhardt L.W."/>
            <person name="Bailey B.A."/>
            <person name="Cohen S.P."/>
        </authorList>
    </citation>
    <scope>NUCLEOTIDE SEQUENCE [LARGE SCALE GENOMIC DNA]</scope>
    <source>
        <strain evidence="3 4">GH-19</strain>
    </source>
</reference>
<dbReference type="EMBL" id="JBANRG010000036">
    <property type="protein sequence ID" value="KAK7449186.1"/>
    <property type="molecule type" value="Genomic_DNA"/>
</dbReference>
<organism evidence="3 4">
    <name type="scientific">Marasmiellus scandens</name>
    <dbReference type="NCBI Taxonomy" id="2682957"/>
    <lineage>
        <taxon>Eukaryota</taxon>
        <taxon>Fungi</taxon>
        <taxon>Dikarya</taxon>
        <taxon>Basidiomycota</taxon>
        <taxon>Agaricomycotina</taxon>
        <taxon>Agaricomycetes</taxon>
        <taxon>Agaricomycetidae</taxon>
        <taxon>Agaricales</taxon>
        <taxon>Marasmiineae</taxon>
        <taxon>Omphalotaceae</taxon>
        <taxon>Marasmiellus</taxon>
    </lineage>
</organism>
<keyword evidence="1" id="KW-0732">Signal</keyword>
<dbReference type="PANTHER" id="PTHR34612:SF2">
    <property type="entry name" value="GLYCOSIDE HYDROLASE 131 CATALYTIC N-TERMINAL DOMAIN-CONTAINING PROTEIN"/>
    <property type="match status" value="1"/>
</dbReference>
<accession>A0ABR1J350</accession>
<dbReference type="Pfam" id="PF18271">
    <property type="entry name" value="GH131_N"/>
    <property type="match status" value="1"/>
</dbReference>
<protein>
    <recommendedName>
        <fullName evidence="2">Glycoside hydrolase 131 catalytic N-terminal domain-containing protein</fullName>
    </recommendedName>
</protein>
<dbReference type="Proteomes" id="UP001498398">
    <property type="component" value="Unassembled WGS sequence"/>
</dbReference>
<feature type="domain" description="Glycoside hydrolase 131 catalytic N-terminal" evidence="2">
    <location>
        <begin position="29"/>
        <end position="292"/>
    </location>
</feature>
<evidence type="ECO:0000313" key="3">
    <source>
        <dbReference type="EMBL" id="KAK7449186.1"/>
    </source>
</evidence>
<evidence type="ECO:0000313" key="4">
    <source>
        <dbReference type="Proteomes" id="UP001498398"/>
    </source>
</evidence>
<sequence length="299" mass="32945">MFFSTVLASASFLASTLAAPAPASGNCTVLWDGRVPQDSTPESFDQETSPFNNTVFLGQNQSWSQIVQFPDVPPSLFDTSTKPVEISIDNDSIFAFNATLIETGFRRTELIPAVDNGTDITSGITTIHWSVRTDAAHALNYSHEYQIMWHERTDLAADQLALKTGVPFAAAKEDITITNPQTLRVVGTNFDTPEKNEFVVDFDDDVWHNFAITVGWETNQTQLYYSRDTEPLEMVSNFTNDWAGEGLIHFGFLRLPIGDPTINIAFEGFQAPIDTFEGLVYGGMFVEDSSDGCVSLGGQ</sequence>
<dbReference type="InterPro" id="IPR041524">
    <property type="entry name" value="GH131_N"/>
</dbReference>
<name>A0ABR1J350_9AGAR</name>
<feature type="chain" id="PRO_5047522240" description="Glycoside hydrolase 131 catalytic N-terminal domain-containing protein" evidence="1">
    <location>
        <begin position="19"/>
        <end position="299"/>
    </location>
</feature>
<proteinExistence type="predicted"/>
<dbReference type="Gene3D" id="2.60.120.1160">
    <property type="match status" value="1"/>
</dbReference>